<sequence length="284" mass="32422">MYGDDDRYQITLRAENIPNVRLFGKACPYAKVKVTTGPQKGKLVGQTEPCMRYLSPNWTKIIFVEFSPSEVTELEVAIYDYHKGQHHKWMGEATFEATSVFQSPGKVQSKQIGRREDSRLYISIEKSVKGPARGHLQLHLRGLDMKNVEPGLFGLGRSDPFFEVAKKDADYSVGQVKWNTVYRSEHIDNNLNPYWRPTNIGLEELCYGDLEWPLKVSVFDYENSGKHRLIGEFETTIADLQNRKAIRGNADREQAIILSVEEKFKTYGLLCVLKAELSEVVLAQ</sequence>
<dbReference type="AlphaFoldDB" id="A0A9K3QAD0"/>
<proteinExistence type="predicted"/>
<dbReference type="PROSITE" id="PS50004">
    <property type="entry name" value="C2"/>
    <property type="match status" value="2"/>
</dbReference>
<gene>
    <name evidence="2" type="ORF">IV203_013794</name>
</gene>
<dbReference type="InterPro" id="IPR037768">
    <property type="entry name" value="C2B_Copine"/>
</dbReference>
<dbReference type="GO" id="GO:0071277">
    <property type="term" value="P:cellular response to calcium ion"/>
    <property type="evidence" value="ECO:0007669"/>
    <property type="project" value="TreeGrafter"/>
</dbReference>
<dbReference type="CDD" id="cd00030">
    <property type="entry name" value="C2"/>
    <property type="match status" value="1"/>
</dbReference>
<dbReference type="InterPro" id="IPR000008">
    <property type="entry name" value="C2_dom"/>
</dbReference>
<dbReference type="CDD" id="cd04047">
    <property type="entry name" value="C2B_Copine"/>
    <property type="match status" value="1"/>
</dbReference>
<feature type="domain" description="C2" evidence="1">
    <location>
        <begin position="1"/>
        <end position="110"/>
    </location>
</feature>
<dbReference type="PANTHER" id="PTHR10857">
    <property type="entry name" value="COPINE"/>
    <property type="match status" value="1"/>
</dbReference>
<dbReference type="GO" id="GO:0005544">
    <property type="term" value="F:calcium-dependent phospholipid binding"/>
    <property type="evidence" value="ECO:0007669"/>
    <property type="project" value="InterPro"/>
</dbReference>
<comment type="caution">
    <text evidence="2">The sequence shown here is derived from an EMBL/GenBank/DDBJ whole genome shotgun (WGS) entry which is preliminary data.</text>
</comment>
<dbReference type="Proteomes" id="UP000693970">
    <property type="component" value="Unassembled WGS sequence"/>
</dbReference>
<dbReference type="OrthoDB" id="5855668at2759"/>
<dbReference type="InterPro" id="IPR045052">
    <property type="entry name" value="Copine"/>
</dbReference>
<evidence type="ECO:0000259" key="1">
    <source>
        <dbReference type="PROSITE" id="PS50004"/>
    </source>
</evidence>
<dbReference type="EMBL" id="JAGRRH010000001">
    <property type="protein sequence ID" value="KAG7374699.1"/>
    <property type="molecule type" value="Genomic_DNA"/>
</dbReference>
<reference evidence="2" key="1">
    <citation type="journal article" date="2021" name="Sci. Rep.">
        <title>Diploid genomic architecture of Nitzschia inconspicua, an elite biomass production diatom.</title>
        <authorList>
            <person name="Oliver A."/>
            <person name="Podell S."/>
            <person name="Pinowska A."/>
            <person name="Traller J.C."/>
            <person name="Smith S.R."/>
            <person name="McClure R."/>
            <person name="Beliaev A."/>
            <person name="Bohutskyi P."/>
            <person name="Hill E.A."/>
            <person name="Rabines A."/>
            <person name="Zheng H."/>
            <person name="Allen L.Z."/>
            <person name="Kuo A."/>
            <person name="Grigoriev I.V."/>
            <person name="Allen A.E."/>
            <person name="Hazlebeck D."/>
            <person name="Allen E.E."/>
        </authorList>
    </citation>
    <scope>NUCLEOTIDE SEQUENCE</scope>
    <source>
        <strain evidence="2">Hildebrandi</strain>
    </source>
</reference>
<dbReference type="GO" id="GO:0005886">
    <property type="term" value="C:plasma membrane"/>
    <property type="evidence" value="ECO:0007669"/>
    <property type="project" value="TreeGrafter"/>
</dbReference>
<organism evidence="2 3">
    <name type="scientific">Nitzschia inconspicua</name>
    <dbReference type="NCBI Taxonomy" id="303405"/>
    <lineage>
        <taxon>Eukaryota</taxon>
        <taxon>Sar</taxon>
        <taxon>Stramenopiles</taxon>
        <taxon>Ochrophyta</taxon>
        <taxon>Bacillariophyta</taxon>
        <taxon>Bacillariophyceae</taxon>
        <taxon>Bacillariophycidae</taxon>
        <taxon>Bacillariales</taxon>
        <taxon>Bacillariaceae</taxon>
        <taxon>Nitzschia</taxon>
    </lineage>
</organism>
<evidence type="ECO:0000313" key="2">
    <source>
        <dbReference type="EMBL" id="KAG7374699.1"/>
    </source>
</evidence>
<dbReference type="PANTHER" id="PTHR10857:SF106">
    <property type="entry name" value="C2 DOMAIN-CONTAINING PROTEIN"/>
    <property type="match status" value="1"/>
</dbReference>
<protein>
    <submittedName>
        <fullName evidence="2">C2 domain containing protein</fullName>
    </submittedName>
</protein>
<reference evidence="2" key="2">
    <citation type="submission" date="2021-04" db="EMBL/GenBank/DDBJ databases">
        <authorList>
            <person name="Podell S."/>
        </authorList>
    </citation>
    <scope>NUCLEOTIDE SEQUENCE</scope>
    <source>
        <strain evidence="2">Hildebrandi</strain>
    </source>
</reference>
<keyword evidence="3" id="KW-1185">Reference proteome</keyword>
<accession>A0A9K3QAD0</accession>
<dbReference type="Pfam" id="PF00168">
    <property type="entry name" value="C2"/>
    <property type="match status" value="2"/>
</dbReference>
<evidence type="ECO:0000313" key="3">
    <source>
        <dbReference type="Proteomes" id="UP000693970"/>
    </source>
</evidence>
<dbReference type="SMART" id="SM00239">
    <property type="entry name" value="C2"/>
    <property type="match status" value="2"/>
</dbReference>
<name>A0A9K3QAD0_9STRA</name>
<feature type="domain" description="C2" evidence="1">
    <location>
        <begin position="116"/>
        <end position="250"/>
    </location>
</feature>